<dbReference type="SUPFAM" id="SSF56112">
    <property type="entry name" value="Protein kinase-like (PK-like)"/>
    <property type="match status" value="1"/>
</dbReference>
<dbReference type="InterPro" id="IPR002575">
    <property type="entry name" value="Aminoglycoside_PTrfase"/>
</dbReference>
<dbReference type="GO" id="GO:0016301">
    <property type="term" value="F:kinase activity"/>
    <property type="evidence" value="ECO:0007669"/>
    <property type="project" value="UniProtKB-KW"/>
</dbReference>
<sequence>MDVGPSSPVESDPAIRAFLEQSGLVKTGEAAQLVPLTGGVASDIFRVELGDRRFVVKRALARLRVEQEWNAPVSRNASEVGWFIEAQRAVSNAVPKILAHNPAAGVFAMTYLDPATYPIWKNELRDGRISQAFAAAVGQAIVAVHQATARSADVARRFRNDETFHAIRLEPYLEATARRHSDLAEELYALSREAIQRKLALVHGDVSPKNILAGPAGPILLDAECAWYGEPAFDLAFCLNHLLLKCVWKRQHATRYIACFDALSAAYLSGVQWERPEDLEARAARLLPALLLGRVDGKSPVEYITTEADRERVRQVARRLIARCPRRLAHVRDQWAKEILP</sequence>
<keyword evidence="4" id="KW-0418">Kinase</keyword>
<organism evidence="7 8">
    <name type="scientific">Methylobacterium mesophilicum SR1.6/6</name>
    <dbReference type="NCBI Taxonomy" id="908290"/>
    <lineage>
        <taxon>Bacteria</taxon>
        <taxon>Pseudomonadati</taxon>
        <taxon>Pseudomonadota</taxon>
        <taxon>Alphaproteobacteria</taxon>
        <taxon>Hyphomicrobiales</taxon>
        <taxon>Methylobacteriaceae</taxon>
        <taxon>Methylobacterium</taxon>
    </lineage>
</organism>
<evidence type="ECO:0000256" key="2">
    <source>
        <dbReference type="ARBA" id="ARBA00022679"/>
    </source>
</evidence>
<keyword evidence="2 7" id="KW-0808">Transferase</keyword>
<reference evidence="7 8" key="2">
    <citation type="journal article" date="2013" name="Genome Announc.">
        <title>Draft Genome Sequence of Methylobacterium mesophilicum Strain SR1.6/6, Isolated from Citrus sinensis.</title>
        <authorList>
            <person name="Marinho Almeida D."/>
            <person name="Dini-Andreote F."/>
            <person name="Camargo Neves A.A."/>
            <person name="Juca Ramos R.T."/>
            <person name="Andreote F.D."/>
            <person name="Carneiro A.R."/>
            <person name="Oliveira de Souza Lima A."/>
            <person name="Caracciolo Gomes de Sa P.H."/>
            <person name="Ribeiro Barbosa M.S."/>
            <person name="Araujo W.L."/>
            <person name="Silva A."/>
        </authorList>
    </citation>
    <scope>NUCLEOTIDE SEQUENCE [LARGE SCALE GENOMIC DNA]</scope>
    <source>
        <strain evidence="7 8">SR1.6/6</strain>
    </source>
</reference>
<keyword evidence="5" id="KW-0067">ATP-binding</keyword>
<dbReference type="InterPro" id="IPR011009">
    <property type="entry name" value="Kinase-like_dom_sf"/>
</dbReference>
<dbReference type="PANTHER" id="PTHR34273">
    <property type="entry name" value="METHYLTHIORIBOSE KINASE"/>
    <property type="match status" value="1"/>
</dbReference>
<dbReference type="Gene3D" id="3.30.200.20">
    <property type="entry name" value="Phosphorylase Kinase, domain 1"/>
    <property type="match status" value="1"/>
</dbReference>
<dbReference type="EMBL" id="CP043538">
    <property type="protein sequence ID" value="QGY03016.1"/>
    <property type="molecule type" value="Genomic_DNA"/>
</dbReference>
<accession>A0A6B9FMS5</accession>
<dbReference type="KEGG" id="mmes:MMSR116_14835"/>
<dbReference type="OrthoDB" id="7326703at2"/>
<dbReference type="RefSeq" id="WP_010682373.1">
    <property type="nucleotide sequence ID" value="NZ_CP043538.1"/>
</dbReference>
<evidence type="ECO:0000256" key="1">
    <source>
        <dbReference type="ARBA" id="ARBA00010165"/>
    </source>
</evidence>
<dbReference type="GO" id="GO:0005524">
    <property type="term" value="F:ATP binding"/>
    <property type="evidence" value="ECO:0007669"/>
    <property type="project" value="UniProtKB-KW"/>
</dbReference>
<reference evidence="7 8" key="1">
    <citation type="journal article" date="2012" name="Genet. Mol. Biol.">
        <title>Analysis of 16S rRNA and mxaF genes revealing insights into Methylobacterium niche-specific plant association.</title>
        <authorList>
            <person name="Dourado M.N."/>
            <person name="Andreote F.D."/>
            <person name="Dini-Andreote F."/>
            <person name="Conti R."/>
            <person name="Araujo J.M."/>
            <person name="Araujo W.L."/>
        </authorList>
    </citation>
    <scope>NUCLEOTIDE SEQUENCE [LARGE SCALE GENOMIC DNA]</scope>
    <source>
        <strain evidence="7 8">SR1.6/6</strain>
    </source>
</reference>
<comment type="similarity">
    <text evidence="1">Belongs to the methylthioribose kinase family.</text>
</comment>
<keyword evidence="3" id="KW-0547">Nucleotide-binding</keyword>
<evidence type="ECO:0000256" key="3">
    <source>
        <dbReference type="ARBA" id="ARBA00022741"/>
    </source>
</evidence>
<dbReference type="AlphaFoldDB" id="A0A6B9FMS5"/>
<feature type="domain" description="Aminoglycoside phosphotransferase" evidence="6">
    <location>
        <begin position="34"/>
        <end position="241"/>
    </location>
</feature>
<dbReference type="Proteomes" id="UP000012488">
    <property type="component" value="Chromosome"/>
</dbReference>
<gene>
    <name evidence="7" type="ORF">MMSR116_14835</name>
</gene>
<protein>
    <submittedName>
        <fullName evidence="7">Aminoglycoside phosphotransferase family protein</fullName>
    </submittedName>
</protein>
<dbReference type="Gene3D" id="3.90.1200.10">
    <property type="match status" value="1"/>
</dbReference>
<evidence type="ECO:0000313" key="7">
    <source>
        <dbReference type="EMBL" id="QGY03016.1"/>
    </source>
</evidence>
<evidence type="ECO:0000256" key="4">
    <source>
        <dbReference type="ARBA" id="ARBA00022777"/>
    </source>
</evidence>
<name>A0A6B9FMS5_9HYPH</name>
<evidence type="ECO:0000313" key="8">
    <source>
        <dbReference type="Proteomes" id="UP000012488"/>
    </source>
</evidence>
<dbReference type="Pfam" id="PF01636">
    <property type="entry name" value="APH"/>
    <property type="match status" value="1"/>
</dbReference>
<evidence type="ECO:0000259" key="6">
    <source>
        <dbReference type="Pfam" id="PF01636"/>
    </source>
</evidence>
<proteinExistence type="inferred from homology"/>
<evidence type="ECO:0000256" key="5">
    <source>
        <dbReference type="ARBA" id="ARBA00022840"/>
    </source>
</evidence>
<dbReference type="PANTHER" id="PTHR34273:SF2">
    <property type="entry name" value="METHYLTHIORIBOSE KINASE"/>
    <property type="match status" value="1"/>
</dbReference>